<sequence>MPKITGANAFIELQNNGVISKEDPSQLFTDLSQIGAGNFGIVYRECEISCIVSEVLSGLVYIHSQKFIHRDIKAANILFTETGGVKVGDFGSVSFKSPANSFVGTPYWIAPEVILAMESGLYDCRVDVWSLGITCIEMAELKPPYMESANTMAALYQIALNPAPSLRESNWTSDFLDFVEFVLKKNPEERPTSAEVLTHRFCTAIRNPTPILLDLVQRGMANANEGNQVRSKFKKLVTDYDHQQRDSAALMDSPSRDADGCPRRGVSNDEIEHLVMTIRECTQKGSPVCWGLGEGRGEGTNHEAWQPTGPAGAPQTTGGAFAASQDAISTDPTHQLQFVVDESLGRGGSGGRRYRLEGQVCQGDNSPMGAQASGDSSMNDADPSYANILSGEVVQGVQHTDQSFDFPMSHLHPLSSAERAQVQPAVAAAGAVSNLPFPDPPRLPNLSVDSIQNPWGLVQTDNFPVPLPTATPEPPAPPSAVQLPHRQSQQQQQQPDAVNSHRQPIRPSVRPKSGSTKTGHQQQHQNFPTLKTQRMMREPPPSLGVSPSIAISGGGGGGGGGGSGASGSQSDVAMAAGGVCLDEIYSFGAIKRLCARHMKKLQQEQHRLEEIENAKMAELNREYTSFISAKKKSVCRMQEQHENDLDRELKRSADEEARYARQLEMDAKEQLKSARKSRMRPKSMAIGGGSGSPYNDMHAAQPELDLMYKKIQSSNNLKLCQWKYQMLCHRYGIQRKQFEERKKLENQVLDQKSSMLLNHHTQVETIELANQRAKHQLQNRHLEEKCAFFDAEQKRFEALQFAEFEKEARNRRKMLSKELKHYEEGLRPQNKVTGWFLNRRKGSSCSPIDKSKSQNFPFPPSLDAKQSLEEFRQQRFDSLEEELTRDREKLDEKMRQLREQMHNYQDRLARDFRAQRDQEVAELRNRIDLRAEKLEEAIEKNKKTVMEDHSQEERRSNVGRSELSRPNKLPFRILVFLYMDLFLTPLLLLQLAPRPAPAAAATSNLFPIFASHPPQPPEPTPSPPADFIFATHTRSTATLY</sequence>
<evidence type="ECO:0000256" key="6">
    <source>
        <dbReference type="ARBA" id="ARBA00022840"/>
    </source>
</evidence>
<dbReference type="InterPro" id="IPR011009">
    <property type="entry name" value="Kinase-like_dom_sf"/>
</dbReference>
<feature type="region of interest" description="Disordered" evidence="11">
    <location>
        <begin position="457"/>
        <end position="569"/>
    </location>
</feature>
<comment type="catalytic activity">
    <reaction evidence="9">
        <text>L-seryl-[protein] + ATP = O-phospho-L-seryl-[protein] + ADP + H(+)</text>
        <dbReference type="Rhea" id="RHEA:17989"/>
        <dbReference type="Rhea" id="RHEA-COMP:9863"/>
        <dbReference type="Rhea" id="RHEA-COMP:11604"/>
        <dbReference type="ChEBI" id="CHEBI:15378"/>
        <dbReference type="ChEBI" id="CHEBI:29999"/>
        <dbReference type="ChEBI" id="CHEBI:30616"/>
        <dbReference type="ChEBI" id="CHEBI:83421"/>
        <dbReference type="ChEBI" id="CHEBI:456216"/>
        <dbReference type="EC" id="2.7.11.1"/>
    </reaction>
</comment>
<dbReference type="PANTHER" id="PTHR47167">
    <property type="entry name" value="SERINE/THREONINE-PROTEIN KINASE TAO1-LIKE PROTEIN"/>
    <property type="match status" value="1"/>
</dbReference>
<keyword evidence="6" id="KW-0067">ATP-binding</keyword>
<evidence type="ECO:0000256" key="10">
    <source>
        <dbReference type="SAM" id="Coils"/>
    </source>
</evidence>
<comment type="catalytic activity">
    <reaction evidence="8">
        <text>L-threonyl-[protein] + ATP = O-phospho-L-threonyl-[protein] + ADP + H(+)</text>
        <dbReference type="Rhea" id="RHEA:46608"/>
        <dbReference type="Rhea" id="RHEA-COMP:11060"/>
        <dbReference type="Rhea" id="RHEA-COMP:11605"/>
        <dbReference type="ChEBI" id="CHEBI:15378"/>
        <dbReference type="ChEBI" id="CHEBI:30013"/>
        <dbReference type="ChEBI" id="CHEBI:30616"/>
        <dbReference type="ChEBI" id="CHEBI:61977"/>
        <dbReference type="ChEBI" id="CHEBI:456216"/>
        <dbReference type="EC" id="2.7.11.1"/>
    </reaction>
</comment>
<feature type="compositionally biased region" description="Polar residues" evidence="11">
    <location>
        <begin position="513"/>
        <end position="532"/>
    </location>
</feature>
<evidence type="ECO:0000256" key="2">
    <source>
        <dbReference type="ARBA" id="ARBA00022527"/>
    </source>
</evidence>
<dbReference type="SMART" id="SM00220">
    <property type="entry name" value="S_TKc"/>
    <property type="match status" value="1"/>
</dbReference>
<evidence type="ECO:0000256" key="4">
    <source>
        <dbReference type="ARBA" id="ARBA00022741"/>
    </source>
</evidence>
<dbReference type="Pfam" id="PF00069">
    <property type="entry name" value="Pkinase"/>
    <property type="match status" value="1"/>
</dbReference>
<evidence type="ECO:0000256" key="3">
    <source>
        <dbReference type="ARBA" id="ARBA00022679"/>
    </source>
</evidence>
<evidence type="ECO:0000256" key="5">
    <source>
        <dbReference type="ARBA" id="ARBA00022777"/>
    </source>
</evidence>
<feature type="compositionally biased region" description="Basic and acidic residues" evidence="11">
    <location>
        <begin position="254"/>
        <end position="266"/>
    </location>
</feature>
<dbReference type="PROSITE" id="PS00108">
    <property type="entry name" value="PROTEIN_KINASE_ST"/>
    <property type="match status" value="1"/>
</dbReference>
<feature type="compositionally biased region" description="Low complexity" evidence="11">
    <location>
        <begin position="479"/>
        <end position="494"/>
    </location>
</feature>
<evidence type="ECO:0000256" key="9">
    <source>
        <dbReference type="ARBA" id="ARBA00048679"/>
    </source>
</evidence>
<feature type="domain" description="Protein kinase" evidence="12">
    <location>
        <begin position="1"/>
        <end position="202"/>
    </location>
</feature>
<keyword evidence="3" id="KW-0808">Transferase</keyword>
<dbReference type="GO" id="GO:0005524">
    <property type="term" value="F:ATP binding"/>
    <property type="evidence" value="ECO:0007669"/>
    <property type="project" value="UniProtKB-KW"/>
</dbReference>
<dbReference type="GO" id="GO:0005737">
    <property type="term" value="C:cytoplasm"/>
    <property type="evidence" value="ECO:0007669"/>
    <property type="project" value="TreeGrafter"/>
</dbReference>
<dbReference type="InterPro" id="IPR000719">
    <property type="entry name" value="Prot_kinase_dom"/>
</dbReference>
<feature type="compositionally biased region" description="Gly residues" evidence="11">
    <location>
        <begin position="552"/>
        <end position="565"/>
    </location>
</feature>
<dbReference type="SUPFAM" id="SSF56112">
    <property type="entry name" value="Protein kinase-like (PK-like)"/>
    <property type="match status" value="1"/>
</dbReference>
<feature type="compositionally biased region" description="Pro residues" evidence="11">
    <location>
        <begin position="465"/>
        <end position="478"/>
    </location>
</feature>
<evidence type="ECO:0000256" key="1">
    <source>
        <dbReference type="ARBA" id="ARBA00012513"/>
    </source>
</evidence>
<feature type="region of interest" description="Disordered" evidence="11">
    <location>
        <begin position="667"/>
        <end position="695"/>
    </location>
</feature>
<evidence type="ECO:0000256" key="11">
    <source>
        <dbReference type="SAM" id="MobiDB-lite"/>
    </source>
</evidence>
<dbReference type="Gene3D" id="1.10.510.10">
    <property type="entry name" value="Transferase(Phosphotransferase) domain 1"/>
    <property type="match status" value="1"/>
</dbReference>
<reference evidence="13" key="1">
    <citation type="submission" date="2019-11" db="UniProtKB">
        <authorList>
            <consortium name="WormBaseParasite"/>
        </authorList>
    </citation>
    <scope>IDENTIFICATION</scope>
</reference>
<dbReference type="InterPro" id="IPR008271">
    <property type="entry name" value="Ser/Thr_kinase_AS"/>
</dbReference>
<feature type="coiled-coil region" evidence="10">
    <location>
        <begin position="594"/>
        <end position="658"/>
    </location>
</feature>
<accession>A0A5K3FD33</accession>
<keyword evidence="5" id="KW-0418">Kinase</keyword>
<dbReference type="WBParaSite" id="MCU_007451-RA">
    <property type="protein sequence ID" value="MCU_007451-RA"/>
    <property type="gene ID" value="MCU_007451"/>
</dbReference>
<keyword evidence="2" id="KW-0723">Serine/threonine-protein kinase</keyword>
<dbReference type="AlphaFoldDB" id="A0A5K3FD33"/>
<evidence type="ECO:0000259" key="12">
    <source>
        <dbReference type="PROSITE" id="PS50011"/>
    </source>
</evidence>
<proteinExistence type="predicted"/>
<dbReference type="PROSITE" id="PS50011">
    <property type="entry name" value="PROTEIN_KINASE_DOM"/>
    <property type="match status" value="1"/>
</dbReference>
<evidence type="ECO:0000256" key="7">
    <source>
        <dbReference type="ARBA" id="ARBA00023054"/>
    </source>
</evidence>
<feature type="region of interest" description="Disordered" evidence="11">
    <location>
        <begin position="940"/>
        <end position="962"/>
    </location>
</feature>
<evidence type="ECO:0000313" key="13">
    <source>
        <dbReference type="WBParaSite" id="MCU_007451-RA"/>
    </source>
</evidence>
<name>A0A5K3FD33_MESCO</name>
<dbReference type="InterPro" id="IPR051234">
    <property type="entry name" value="TAO_STE20_kinase"/>
</dbReference>
<dbReference type="GO" id="GO:0004674">
    <property type="term" value="F:protein serine/threonine kinase activity"/>
    <property type="evidence" value="ECO:0007669"/>
    <property type="project" value="UniProtKB-KW"/>
</dbReference>
<organism evidence="13">
    <name type="scientific">Mesocestoides corti</name>
    <name type="common">Flatworm</name>
    <dbReference type="NCBI Taxonomy" id="53468"/>
    <lineage>
        <taxon>Eukaryota</taxon>
        <taxon>Metazoa</taxon>
        <taxon>Spiralia</taxon>
        <taxon>Lophotrochozoa</taxon>
        <taxon>Platyhelminthes</taxon>
        <taxon>Cestoda</taxon>
        <taxon>Eucestoda</taxon>
        <taxon>Cyclophyllidea</taxon>
        <taxon>Mesocestoididae</taxon>
        <taxon>Mesocestoides</taxon>
    </lineage>
</organism>
<dbReference type="EC" id="2.7.11.1" evidence="1"/>
<feature type="region of interest" description="Disordered" evidence="11">
    <location>
        <begin position="244"/>
        <end position="266"/>
    </location>
</feature>
<protein>
    <recommendedName>
        <fullName evidence="1">non-specific serine/threonine protein kinase</fullName>
        <ecNumber evidence="1">2.7.11.1</ecNumber>
    </recommendedName>
</protein>
<keyword evidence="4" id="KW-0547">Nucleotide-binding</keyword>
<keyword evidence="7 10" id="KW-0175">Coiled coil</keyword>
<evidence type="ECO:0000256" key="8">
    <source>
        <dbReference type="ARBA" id="ARBA00047899"/>
    </source>
</evidence>
<dbReference type="PANTHER" id="PTHR47167:SF4">
    <property type="entry name" value="SERINE_THREONINE-PROTEIN KINASE TAO"/>
    <property type="match status" value="1"/>
</dbReference>
<feature type="compositionally biased region" description="Basic and acidic residues" evidence="11">
    <location>
        <begin position="940"/>
        <end position="956"/>
    </location>
</feature>